<gene>
    <name evidence="1" type="ORF">NDI38_07925</name>
</gene>
<evidence type="ECO:0000313" key="2">
    <source>
        <dbReference type="Proteomes" id="UP001476950"/>
    </source>
</evidence>
<accession>A0ABV0KJ11</accession>
<dbReference type="RefSeq" id="WP_190455268.1">
    <property type="nucleotide sequence ID" value="NZ_JAMPLM010000004.1"/>
</dbReference>
<name>A0ABV0KJ11_9CYAN</name>
<organism evidence="1 2">
    <name type="scientific">Stenomitos frigidus AS-A4</name>
    <dbReference type="NCBI Taxonomy" id="2933935"/>
    <lineage>
        <taxon>Bacteria</taxon>
        <taxon>Bacillati</taxon>
        <taxon>Cyanobacteriota</taxon>
        <taxon>Cyanophyceae</taxon>
        <taxon>Leptolyngbyales</taxon>
        <taxon>Leptolyngbyaceae</taxon>
        <taxon>Stenomitos</taxon>
    </lineage>
</organism>
<protein>
    <submittedName>
        <fullName evidence="1">Uncharacterized protein</fullName>
    </submittedName>
</protein>
<comment type="caution">
    <text evidence="1">The sequence shown here is derived from an EMBL/GenBank/DDBJ whole genome shotgun (WGS) entry which is preliminary data.</text>
</comment>
<sequence>MQFYSIYLLEERIELYALEREQIAVNQKRRLISTQKGYQCAYEVAVALSQAKQVPLVDYAQLA</sequence>
<reference evidence="1 2" key="1">
    <citation type="submission" date="2022-04" db="EMBL/GenBank/DDBJ databases">
        <title>Positive selection, recombination, and allopatry shape intraspecific diversity of widespread and dominant cyanobacteria.</title>
        <authorList>
            <person name="Wei J."/>
            <person name="Shu W."/>
            <person name="Hu C."/>
        </authorList>
    </citation>
    <scope>NUCLEOTIDE SEQUENCE [LARGE SCALE GENOMIC DNA]</scope>
    <source>
        <strain evidence="1 2">AS-A4</strain>
    </source>
</reference>
<proteinExistence type="predicted"/>
<dbReference type="EMBL" id="JAMPLM010000004">
    <property type="protein sequence ID" value="MEP1058365.1"/>
    <property type="molecule type" value="Genomic_DNA"/>
</dbReference>
<keyword evidence="2" id="KW-1185">Reference proteome</keyword>
<dbReference type="Proteomes" id="UP001476950">
    <property type="component" value="Unassembled WGS sequence"/>
</dbReference>
<evidence type="ECO:0000313" key="1">
    <source>
        <dbReference type="EMBL" id="MEP1058365.1"/>
    </source>
</evidence>